<keyword evidence="1" id="KW-0808">Transferase</keyword>
<evidence type="ECO:0000313" key="1">
    <source>
        <dbReference type="EMBL" id="GBP82202.1"/>
    </source>
</evidence>
<dbReference type="STRING" id="151549.A0A4C1Z4G8"/>
<dbReference type="EMBL" id="BGZK01001554">
    <property type="protein sequence ID" value="GBP82202.1"/>
    <property type="molecule type" value="Genomic_DNA"/>
</dbReference>
<name>A0A4C1Z4G8_EUMVA</name>
<keyword evidence="1" id="KW-0489">Methyltransferase</keyword>
<protein>
    <submittedName>
        <fullName evidence="1">Histone-lysine N-methyltransferase SETMAR</fullName>
    </submittedName>
</protein>
<keyword evidence="2" id="KW-1185">Reference proteome</keyword>
<dbReference type="Gene3D" id="3.30.420.10">
    <property type="entry name" value="Ribonuclease H-like superfamily/Ribonuclease H"/>
    <property type="match status" value="1"/>
</dbReference>
<dbReference type="InterPro" id="IPR052709">
    <property type="entry name" value="Transposase-MT_Hybrid"/>
</dbReference>
<reference evidence="1 2" key="1">
    <citation type="journal article" date="2019" name="Commun. Biol.">
        <title>The bagworm genome reveals a unique fibroin gene that provides high tensile strength.</title>
        <authorList>
            <person name="Kono N."/>
            <person name="Nakamura H."/>
            <person name="Ohtoshi R."/>
            <person name="Tomita M."/>
            <person name="Numata K."/>
            <person name="Arakawa K."/>
        </authorList>
    </citation>
    <scope>NUCLEOTIDE SEQUENCE [LARGE SCALE GENOMIC DNA]</scope>
</reference>
<dbReference type="GO" id="GO:0003676">
    <property type="term" value="F:nucleic acid binding"/>
    <property type="evidence" value="ECO:0007669"/>
    <property type="project" value="InterPro"/>
</dbReference>
<sequence length="213" mass="24494">MTILAVTRRQNIELTGHPPYSPDLAPNDFYLLPSVKNKLRGQTFSSHEEAVDALKMHVLEIPQSEWQKCYKIGFSVCKCIDHHGEYFEKQYSGHKQQPPALPMQWLVVFVRISSRIFLIMPNEIRLNTFFVKLFILLIHHETNYNTKESAPERRGRRAVGIQIVYAKRNTKCEHLFLLDCGPRRVHATLHGLLSPAADSVASYRVRADAVQLS</sequence>
<dbReference type="PANTHER" id="PTHR46060:SF3">
    <property type="entry name" value="PROTEIN GVQW3"/>
    <property type="match status" value="1"/>
</dbReference>
<dbReference type="GO" id="GO:0032259">
    <property type="term" value="P:methylation"/>
    <property type="evidence" value="ECO:0007669"/>
    <property type="project" value="UniProtKB-KW"/>
</dbReference>
<accession>A0A4C1Z4G8</accession>
<dbReference type="OrthoDB" id="10042427at2759"/>
<gene>
    <name evidence="1" type="primary">SETMAR</name>
    <name evidence="1" type="ORF">EVAR_103650_1</name>
</gene>
<dbReference type="AlphaFoldDB" id="A0A4C1Z4G8"/>
<evidence type="ECO:0000313" key="2">
    <source>
        <dbReference type="Proteomes" id="UP000299102"/>
    </source>
</evidence>
<dbReference type="PANTHER" id="PTHR46060">
    <property type="entry name" value="MARINER MOS1 TRANSPOSASE-LIKE PROTEIN"/>
    <property type="match status" value="1"/>
</dbReference>
<dbReference type="InterPro" id="IPR036397">
    <property type="entry name" value="RNaseH_sf"/>
</dbReference>
<comment type="caution">
    <text evidence="1">The sequence shown here is derived from an EMBL/GenBank/DDBJ whole genome shotgun (WGS) entry which is preliminary data.</text>
</comment>
<organism evidence="1 2">
    <name type="scientific">Eumeta variegata</name>
    <name type="common">Bagworm moth</name>
    <name type="synonym">Eumeta japonica</name>
    <dbReference type="NCBI Taxonomy" id="151549"/>
    <lineage>
        <taxon>Eukaryota</taxon>
        <taxon>Metazoa</taxon>
        <taxon>Ecdysozoa</taxon>
        <taxon>Arthropoda</taxon>
        <taxon>Hexapoda</taxon>
        <taxon>Insecta</taxon>
        <taxon>Pterygota</taxon>
        <taxon>Neoptera</taxon>
        <taxon>Endopterygota</taxon>
        <taxon>Lepidoptera</taxon>
        <taxon>Glossata</taxon>
        <taxon>Ditrysia</taxon>
        <taxon>Tineoidea</taxon>
        <taxon>Psychidae</taxon>
        <taxon>Oiketicinae</taxon>
        <taxon>Eumeta</taxon>
    </lineage>
</organism>
<proteinExistence type="predicted"/>
<dbReference type="Proteomes" id="UP000299102">
    <property type="component" value="Unassembled WGS sequence"/>
</dbReference>
<dbReference type="GO" id="GO:0008168">
    <property type="term" value="F:methyltransferase activity"/>
    <property type="evidence" value="ECO:0007669"/>
    <property type="project" value="UniProtKB-KW"/>
</dbReference>